<feature type="compositionally biased region" description="Low complexity" evidence="1">
    <location>
        <begin position="132"/>
        <end position="154"/>
    </location>
</feature>
<protein>
    <recommendedName>
        <fullName evidence="3">Cytoskeleton protein RodZ-like C-terminal domain-containing protein</fullName>
    </recommendedName>
</protein>
<dbReference type="KEGG" id="dalk:DSCA_16600"/>
<dbReference type="Proteomes" id="UP000427906">
    <property type="component" value="Chromosome"/>
</dbReference>
<evidence type="ECO:0000313" key="5">
    <source>
        <dbReference type="Proteomes" id="UP000427906"/>
    </source>
</evidence>
<evidence type="ECO:0000256" key="2">
    <source>
        <dbReference type="SAM" id="Phobius"/>
    </source>
</evidence>
<dbReference type="AlphaFoldDB" id="A0A5K7YI10"/>
<dbReference type="Gene3D" id="1.10.260.40">
    <property type="entry name" value="lambda repressor-like DNA-binding domains"/>
    <property type="match status" value="1"/>
</dbReference>
<dbReference type="PANTHER" id="PTHR34475">
    <property type="match status" value="1"/>
</dbReference>
<feature type="region of interest" description="Disordered" evidence="1">
    <location>
        <begin position="130"/>
        <end position="154"/>
    </location>
</feature>
<dbReference type="OrthoDB" id="9797543at2"/>
<feature type="transmembrane region" description="Helical" evidence="2">
    <location>
        <begin position="101"/>
        <end position="121"/>
    </location>
</feature>
<feature type="domain" description="Cytoskeleton protein RodZ-like C-terminal" evidence="3">
    <location>
        <begin position="170"/>
        <end position="236"/>
    </location>
</feature>
<dbReference type="InterPro" id="IPR010982">
    <property type="entry name" value="Lambda_DNA-bd_dom_sf"/>
</dbReference>
<evidence type="ECO:0000259" key="3">
    <source>
        <dbReference type="Pfam" id="PF13464"/>
    </source>
</evidence>
<dbReference type="InterPro" id="IPR025194">
    <property type="entry name" value="RodZ-like_C"/>
</dbReference>
<dbReference type="InterPro" id="IPR050400">
    <property type="entry name" value="Bact_Cytoskel_RodZ"/>
</dbReference>
<name>A0A5K7YI10_9BACT</name>
<keyword evidence="2" id="KW-0812">Transmembrane</keyword>
<dbReference type="Pfam" id="PF13464">
    <property type="entry name" value="RodZ_C"/>
    <property type="match status" value="1"/>
</dbReference>
<keyword evidence="2" id="KW-0472">Membrane</keyword>
<dbReference type="PANTHER" id="PTHR34475:SF1">
    <property type="entry name" value="CYTOSKELETON PROTEIN RODZ"/>
    <property type="match status" value="1"/>
</dbReference>
<dbReference type="GO" id="GO:0003677">
    <property type="term" value="F:DNA binding"/>
    <property type="evidence" value="ECO:0007669"/>
    <property type="project" value="InterPro"/>
</dbReference>
<keyword evidence="2" id="KW-1133">Transmembrane helix</keyword>
<dbReference type="EMBL" id="AP021874">
    <property type="protein sequence ID" value="BBO67730.1"/>
    <property type="molecule type" value="Genomic_DNA"/>
</dbReference>
<sequence>MESKTNQETFGSYLQGFRLEQGLAIETVAQQTKIAAHCLRAMEENAIDRLPPRAYVKSFIRTYADATGANADVAMALYTAELEQQATVEQRRLKRRAKLGLLRRTLMAVGVITSILLLVRYTNFFPDTEPHPGAVAPEQAAAPEPSAGGTAPAASGLFVEKPTGKLKLQVVAVEQTWLKVIVDGQNARSYELKPEDRLELEGTTDFNLLIGNATGLRIFLDERPVKIFGDSGQVVSLKIP</sequence>
<dbReference type="Pfam" id="PF13413">
    <property type="entry name" value="HTH_25"/>
    <property type="match status" value="1"/>
</dbReference>
<dbReference type="RefSeq" id="WP_155315957.1">
    <property type="nucleotide sequence ID" value="NZ_AP021874.1"/>
</dbReference>
<accession>A0A5K7YI10</accession>
<proteinExistence type="predicted"/>
<gene>
    <name evidence="4" type="ORF">DSCA_16600</name>
</gene>
<evidence type="ECO:0000256" key="1">
    <source>
        <dbReference type="SAM" id="MobiDB-lite"/>
    </source>
</evidence>
<reference evidence="4 5" key="1">
    <citation type="submission" date="2019-11" db="EMBL/GenBank/DDBJ databases">
        <title>Comparative genomics of hydrocarbon-degrading Desulfosarcina strains.</title>
        <authorList>
            <person name="Watanabe M."/>
            <person name="Kojima H."/>
            <person name="Fukui M."/>
        </authorList>
    </citation>
    <scope>NUCLEOTIDE SEQUENCE [LARGE SCALE GENOMIC DNA]</scope>
    <source>
        <strain evidence="4 5">PL12</strain>
    </source>
</reference>
<organism evidence="4 5">
    <name type="scientific">Desulfosarcina alkanivorans</name>
    <dbReference type="NCBI Taxonomy" id="571177"/>
    <lineage>
        <taxon>Bacteria</taxon>
        <taxon>Pseudomonadati</taxon>
        <taxon>Thermodesulfobacteriota</taxon>
        <taxon>Desulfobacteria</taxon>
        <taxon>Desulfobacterales</taxon>
        <taxon>Desulfosarcinaceae</taxon>
        <taxon>Desulfosarcina</taxon>
    </lineage>
</organism>
<keyword evidence="5" id="KW-1185">Reference proteome</keyword>
<evidence type="ECO:0000313" key="4">
    <source>
        <dbReference type="EMBL" id="BBO67730.1"/>
    </source>
</evidence>